<organism evidence="3 4">
    <name type="scientific">Azohydromonas lata</name>
    <dbReference type="NCBI Taxonomy" id="45677"/>
    <lineage>
        <taxon>Bacteria</taxon>
        <taxon>Pseudomonadati</taxon>
        <taxon>Pseudomonadota</taxon>
        <taxon>Betaproteobacteria</taxon>
        <taxon>Burkholderiales</taxon>
        <taxon>Sphaerotilaceae</taxon>
        <taxon>Azohydromonas</taxon>
    </lineage>
</organism>
<evidence type="ECO:0000313" key="3">
    <source>
        <dbReference type="EMBL" id="MDZ5456778.1"/>
    </source>
</evidence>
<feature type="domain" description="UspA" evidence="2">
    <location>
        <begin position="16"/>
        <end position="160"/>
    </location>
</feature>
<dbReference type="Proteomes" id="UP001293718">
    <property type="component" value="Unassembled WGS sequence"/>
</dbReference>
<dbReference type="SUPFAM" id="SSF52402">
    <property type="entry name" value="Adenine nucleotide alpha hydrolases-like"/>
    <property type="match status" value="1"/>
</dbReference>
<sequence>MHLIRRWTAPTRRIAMYSRILVPLDGSDTAASGLREALALARDLHATLVLLHVVNEFPMLVEMASVSSIADIHEGLIKRGNELLAKASRDATAAGVPCETLLHEMASGRVGDVIAEQARVRDCRLIVMGTHGRRGVSRLVMGSDAEITVRCAPVPVLLVRQQDTSA</sequence>
<dbReference type="InterPro" id="IPR006016">
    <property type="entry name" value="UspA"/>
</dbReference>
<evidence type="ECO:0000256" key="1">
    <source>
        <dbReference type="ARBA" id="ARBA00008791"/>
    </source>
</evidence>
<dbReference type="EMBL" id="JAXOJX010000011">
    <property type="protein sequence ID" value="MDZ5456778.1"/>
    <property type="molecule type" value="Genomic_DNA"/>
</dbReference>
<accession>A0ABU5ICC7</accession>
<protein>
    <submittedName>
        <fullName evidence="3">Universal stress protein</fullName>
    </submittedName>
</protein>
<evidence type="ECO:0000313" key="4">
    <source>
        <dbReference type="Proteomes" id="UP001293718"/>
    </source>
</evidence>
<dbReference type="RefSeq" id="WP_322465215.1">
    <property type="nucleotide sequence ID" value="NZ_JAXOJX010000011.1"/>
</dbReference>
<dbReference type="InterPro" id="IPR014729">
    <property type="entry name" value="Rossmann-like_a/b/a_fold"/>
</dbReference>
<dbReference type="PRINTS" id="PR01438">
    <property type="entry name" value="UNVRSLSTRESS"/>
</dbReference>
<reference evidence="3 4" key="1">
    <citation type="submission" date="2023-11" db="EMBL/GenBank/DDBJ databases">
        <title>Draft genome of Azohydromonas lata strain H1 (DSM1123), a polyhydroxyalkanoate producer.</title>
        <authorList>
            <person name="Traversa D."/>
            <person name="D'Addabbo P."/>
            <person name="Pazzani C."/>
            <person name="Manzari C."/>
            <person name="Chiara M."/>
            <person name="Scrascia M."/>
        </authorList>
    </citation>
    <scope>NUCLEOTIDE SEQUENCE [LARGE SCALE GENOMIC DNA]</scope>
    <source>
        <strain evidence="3 4">H1</strain>
    </source>
</reference>
<dbReference type="Gene3D" id="3.40.50.620">
    <property type="entry name" value="HUPs"/>
    <property type="match status" value="1"/>
</dbReference>
<dbReference type="PANTHER" id="PTHR46268:SF15">
    <property type="entry name" value="UNIVERSAL STRESS PROTEIN HP_0031"/>
    <property type="match status" value="1"/>
</dbReference>
<proteinExistence type="inferred from homology"/>
<name>A0ABU5ICC7_9BURK</name>
<dbReference type="Pfam" id="PF00582">
    <property type="entry name" value="Usp"/>
    <property type="match status" value="1"/>
</dbReference>
<gene>
    <name evidence="3" type="ORF">SM757_09350</name>
</gene>
<dbReference type="CDD" id="cd00293">
    <property type="entry name" value="USP-like"/>
    <property type="match status" value="1"/>
</dbReference>
<dbReference type="PANTHER" id="PTHR46268">
    <property type="entry name" value="STRESS RESPONSE PROTEIN NHAX"/>
    <property type="match status" value="1"/>
</dbReference>
<evidence type="ECO:0000259" key="2">
    <source>
        <dbReference type="Pfam" id="PF00582"/>
    </source>
</evidence>
<dbReference type="InterPro" id="IPR006015">
    <property type="entry name" value="Universal_stress_UspA"/>
</dbReference>
<keyword evidence="4" id="KW-1185">Reference proteome</keyword>
<comment type="caution">
    <text evidence="3">The sequence shown here is derived from an EMBL/GenBank/DDBJ whole genome shotgun (WGS) entry which is preliminary data.</text>
</comment>
<comment type="similarity">
    <text evidence="1">Belongs to the universal stress protein A family.</text>
</comment>